<comment type="caution">
    <text evidence="4">The sequence shown here is derived from an EMBL/GenBank/DDBJ whole genome shotgun (WGS) entry which is preliminary data.</text>
</comment>
<dbReference type="InterPro" id="IPR050624">
    <property type="entry name" value="HTH-type_Tx_Regulator"/>
</dbReference>
<dbReference type="EMBL" id="JBGQPK010000003">
    <property type="protein sequence ID" value="MFL2028259.1"/>
    <property type="molecule type" value="Genomic_DNA"/>
</dbReference>
<dbReference type="Gene3D" id="1.10.357.10">
    <property type="entry name" value="Tetracycline Repressor, domain 2"/>
    <property type="match status" value="1"/>
</dbReference>
<evidence type="ECO:0000259" key="3">
    <source>
        <dbReference type="PROSITE" id="PS50977"/>
    </source>
</evidence>
<sequence length="152" mass="17870">MKKQPEITKKTKQAFVTVFCDLYSQRPIEKISIQEITSRSGYNRSTFYQYFTDIYDLLDSVESNLLTEVRAELANKRDPTTGIHDALRCMESKAHVLVLKALLGHYGSEHFLEHLKKEVPFTKFNFPVREDKRLTPYLFEFYVATTFSLFRL</sequence>
<dbReference type="SUPFAM" id="SSF46689">
    <property type="entry name" value="Homeodomain-like"/>
    <property type="match status" value="1"/>
</dbReference>
<dbReference type="PROSITE" id="PS50977">
    <property type="entry name" value="HTH_TETR_2"/>
    <property type="match status" value="1"/>
</dbReference>
<reference evidence="4 5" key="1">
    <citation type="submission" date="2024-08" db="EMBL/GenBank/DDBJ databases">
        <authorList>
            <person name="Arias E."/>
        </authorList>
    </citation>
    <scope>NUCLEOTIDE SEQUENCE [LARGE SCALE GENOMIC DNA]</scope>
    <source>
        <strain evidence="4 5">FAM 25317</strain>
    </source>
</reference>
<proteinExistence type="predicted"/>
<feature type="DNA-binding region" description="H-T-H motif" evidence="2">
    <location>
        <begin position="32"/>
        <end position="51"/>
    </location>
</feature>
<evidence type="ECO:0000256" key="2">
    <source>
        <dbReference type="PROSITE-ProRule" id="PRU00335"/>
    </source>
</evidence>
<dbReference type="InterPro" id="IPR001647">
    <property type="entry name" value="HTH_TetR"/>
</dbReference>
<protein>
    <submittedName>
        <fullName evidence="4">TetR/AcrR family transcriptional regulator</fullName>
    </submittedName>
</protein>
<organism evidence="4 5">
    <name type="scientific">Loigolactobacillus zhaoyuanensis</name>
    <dbReference type="NCBI Taxonomy" id="2486017"/>
    <lineage>
        <taxon>Bacteria</taxon>
        <taxon>Bacillati</taxon>
        <taxon>Bacillota</taxon>
        <taxon>Bacilli</taxon>
        <taxon>Lactobacillales</taxon>
        <taxon>Lactobacillaceae</taxon>
        <taxon>Loigolactobacillus</taxon>
    </lineage>
</organism>
<accession>A0ABW8U8R7</accession>
<evidence type="ECO:0000313" key="5">
    <source>
        <dbReference type="Proteomes" id="UP001625389"/>
    </source>
</evidence>
<evidence type="ECO:0000256" key="1">
    <source>
        <dbReference type="ARBA" id="ARBA00023125"/>
    </source>
</evidence>
<dbReference type="RefSeq" id="WP_407136764.1">
    <property type="nucleotide sequence ID" value="NZ_JBGQPK010000003.1"/>
</dbReference>
<name>A0ABW8U8R7_9LACO</name>
<gene>
    <name evidence="4" type="ORF">ACEN34_01375</name>
</gene>
<keyword evidence="5" id="KW-1185">Reference proteome</keyword>
<dbReference type="PANTHER" id="PTHR43479:SF11">
    <property type="entry name" value="ACREF_ENVCD OPERON REPRESSOR-RELATED"/>
    <property type="match status" value="1"/>
</dbReference>
<dbReference type="PANTHER" id="PTHR43479">
    <property type="entry name" value="ACREF/ENVCD OPERON REPRESSOR-RELATED"/>
    <property type="match status" value="1"/>
</dbReference>
<dbReference type="InterPro" id="IPR009057">
    <property type="entry name" value="Homeodomain-like_sf"/>
</dbReference>
<evidence type="ECO:0000313" key="4">
    <source>
        <dbReference type="EMBL" id="MFL2028259.1"/>
    </source>
</evidence>
<keyword evidence="1 2" id="KW-0238">DNA-binding</keyword>
<feature type="domain" description="HTH tetR-type" evidence="3">
    <location>
        <begin position="9"/>
        <end position="69"/>
    </location>
</feature>
<dbReference type="Proteomes" id="UP001625389">
    <property type="component" value="Unassembled WGS sequence"/>
</dbReference>
<dbReference type="Pfam" id="PF00440">
    <property type="entry name" value="TetR_N"/>
    <property type="match status" value="1"/>
</dbReference>